<evidence type="ECO:0000313" key="4">
    <source>
        <dbReference type="EMBL" id="KAJ9655922.1"/>
    </source>
</evidence>
<organism evidence="4 5">
    <name type="scientific">Coniosporium apollinis</name>
    <dbReference type="NCBI Taxonomy" id="61459"/>
    <lineage>
        <taxon>Eukaryota</taxon>
        <taxon>Fungi</taxon>
        <taxon>Dikarya</taxon>
        <taxon>Ascomycota</taxon>
        <taxon>Pezizomycotina</taxon>
        <taxon>Dothideomycetes</taxon>
        <taxon>Dothideomycetes incertae sedis</taxon>
        <taxon>Coniosporium</taxon>
    </lineage>
</organism>
<feature type="region of interest" description="Disordered" evidence="2">
    <location>
        <begin position="175"/>
        <end position="265"/>
    </location>
</feature>
<proteinExistence type="predicted"/>
<feature type="region of interest" description="Disordered" evidence="2">
    <location>
        <begin position="1"/>
        <end position="62"/>
    </location>
</feature>
<name>A0ABQ9NFJ4_9PEZI</name>
<feature type="compositionally biased region" description="Polar residues" evidence="2">
    <location>
        <begin position="15"/>
        <end position="52"/>
    </location>
</feature>
<keyword evidence="1" id="KW-0175">Coiled coil</keyword>
<evidence type="ECO:0000256" key="1">
    <source>
        <dbReference type="SAM" id="Coils"/>
    </source>
</evidence>
<dbReference type="EMBL" id="JAPDRL010000145">
    <property type="protein sequence ID" value="KAJ9655922.1"/>
    <property type="molecule type" value="Genomic_DNA"/>
</dbReference>
<evidence type="ECO:0000259" key="3">
    <source>
        <dbReference type="Pfam" id="PF06985"/>
    </source>
</evidence>
<sequence length="1023" mass="116111">MYTHTGPAGPAAGTRSRTQASPTPESLPITTQNHQSQFASNNSNEDNLASDSNDTHLDNDLDPELDLSMFVSNDTELPEPNDCREVRPSNIVAKVQAHPILYWNLLSALKDTVENGSIERDELKRDFRKEREAHTLHSNQLSEAQLKLTRQEGTIEFVTKERDNLRDQLNALQSQNPATATATPSTSGATPLTPLASGTSQPRESDLPASSQAGSLPQAPAPAPVVGQQPAANTPNAQPTLTRAEPAPPASTSSRRPIIPDIPRYYGEKDKDEVSWEEWKQKVNDKFEVDDFQFPTEKHKLIYARGHLRDSAYRHVEPYTTGASEFKTYQQMIDYLEPIVGDAQNCLGFHKDPGMTICKGCQDFRNRLFDSKPLQEGHIAIHKNFAELSNCADTSCDLCKYIRREFCYHSSDYETYSFNDEDLQDVHSDINVNLFLLDRKTPEDHTNIKNRLWQFFLGRWPGPSNFRAHNDYVKDRSLNRRILGDNLGLDRLLFLSRQWLTTCTTEHKKCGPQAGNEPAFLPTRLLDVGQPGQQSIRLVLSEDLPKSKKNEYATLSYCWGEAKYAACTTKENLVERLTAIPARSLPKTLQDAIEITRAFRVRYLWIDALCIIQVKEGENEDWQREFPNMGKVYRHSLFTIAASGAKNSSVGCFYRREASRWPVQNYFLVDENRAPGLDNPVILEATLPNWNVAVEHSALAKRGWALQERMLASRTLFWTEDGLFWDCSESNASECEAKLLYSNRKFPMLHELVESVKGYNRNSRYKQKIWTNVLEEFSQKALTVVTDKLPAVAGLGNELSRLTGQEFEMGVWKHNLVQELAWVADFSVLGKDVPVDPQAARLPKTPSWSWASTHQKLHFKPGRHGGECEELVTIGLVSVPSVSVNAQQLRVRGRLGELRVRKTRTKIALSYELVYHPTRCTFEPIRAEPDEDLYNEKQEVAVLDTLADALPKEGGTIRCLQWMKWEDHLRHSGLGRETRYHKVTGALIVSQVDEKGEIYRRIGWLEVVDDDFFKEENETIILV</sequence>
<dbReference type="Pfam" id="PF06985">
    <property type="entry name" value="HET"/>
    <property type="match status" value="1"/>
</dbReference>
<feature type="compositionally biased region" description="Low complexity" evidence="2">
    <location>
        <begin position="177"/>
        <end position="195"/>
    </location>
</feature>
<dbReference type="InterPro" id="IPR010730">
    <property type="entry name" value="HET"/>
</dbReference>
<accession>A0ABQ9NFJ4</accession>
<feature type="compositionally biased region" description="Polar residues" evidence="2">
    <location>
        <begin position="196"/>
        <end position="215"/>
    </location>
</feature>
<feature type="compositionally biased region" description="Low complexity" evidence="2">
    <location>
        <begin position="242"/>
        <end position="259"/>
    </location>
</feature>
<reference evidence="4" key="1">
    <citation type="submission" date="2022-10" db="EMBL/GenBank/DDBJ databases">
        <title>Culturing micro-colonial fungi from biological soil crusts in the Mojave desert and describing Neophaeococcomyces mojavensis, and introducing the new genera and species Taxawa tesnikishii.</title>
        <authorList>
            <person name="Kurbessoian T."/>
            <person name="Stajich J.E."/>
        </authorList>
    </citation>
    <scope>NUCLEOTIDE SEQUENCE</scope>
    <source>
        <strain evidence="4">TK_1</strain>
    </source>
</reference>
<protein>
    <recommendedName>
        <fullName evidence="3">Heterokaryon incompatibility domain-containing protein</fullName>
    </recommendedName>
</protein>
<feature type="domain" description="Heterokaryon incompatibility" evidence="3">
    <location>
        <begin position="552"/>
        <end position="708"/>
    </location>
</feature>
<keyword evidence="5" id="KW-1185">Reference proteome</keyword>
<dbReference type="Proteomes" id="UP001172684">
    <property type="component" value="Unassembled WGS sequence"/>
</dbReference>
<feature type="coiled-coil region" evidence="1">
    <location>
        <begin position="106"/>
        <end position="175"/>
    </location>
</feature>
<evidence type="ECO:0000313" key="5">
    <source>
        <dbReference type="Proteomes" id="UP001172684"/>
    </source>
</evidence>
<comment type="caution">
    <text evidence="4">The sequence shown here is derived from an EMBL/GenBank/DDBJ whole genome shotgun (WGS) entry which is preliminary data.</text>
</comment>
<evidence type="ECO:0000256" key="2">
    <source>
        <dbReference type="SAM" id="MobiDB-lite"/>
    </source>
</evidence>
<dbReference type="PANTHER" id="PTHR33112:SF16">
    <property type="entry name" value="HETEROKARYON INCOMPATIBILITY DOMAIN-CONTAINING PROTEIN"/>
    <property type="match status" value="1"/>
</dbReference>
<dbReference type="PANTHER" id="PTHR33112">
    <property type="entry name" value="DOMAIN PROTEIN, PUTATIVE-RELATED"/>
    <property type="match status" value="1"/>
</dbReference>
<gene>
    <name evidence="4" type="ORF">H2201_008703</name>
</gene>